<dbReference type="SUPFAM" id="SSF53271">
    <property type="entry name" value="PRTase-like"/>
    <property type="match status" value="1"/>
</dbReference>
<dbReference type="InterPro" id="IPR051910">
    <property type="entry name" value="ComF/GntX_DNA_util-trans"/>
</dbReference>
<evidence type="ECO:0000256" key="2">
    <source>
        <dbReference type="SAM" id="MobiDB-lite"/>
    </source>
</evidence>
<gene>
    <name evidence="4" type="ORF">BKA14_005263</name>
</gene>
<feature type="region of interest" description="Disordered" evidence="2">
    <location>
        <begin position="239"/>
        <end position="262"/>
    </location>
</feature>
<keyword evidence="5" id="KW-1185">Reference proteome</keyword>
<dbReference type="EMBL" id="JACHMF010000001">
    <property type="protein sequence ID" value="MBB4695115.1"/>
    <property type="molecule type" value="Genomic_DNA"/>
</dbReference>
<organism evidence="4 5">
    <name type="scientific">Paractinoplanes abujensis</name>
    <dbReference type="NCBI Taxonomy" id="882441"/>
    <lineage>
        <taxon>Bacteria</taxon>
        <taxon>Bacillati</taxon>
        <taxon>Actinomycetota</taxon>
        <taxon>Actinomycetes</taxon>
        <taxon>Micromonosporales</taxon>
        <taxon>Micromonosporaceae</taxon>
        <taxon>Paractinoplanes</taxon>
    </lineage>
</organism>
<dbReference type="Pfam" id="PF00156">
    <property type="entry name" value="Pribosyltran"/>
    <property type="match status" value="1"/>
</dbReference>
<evidence type="ECO:0000313" key="4">
    <source>
        <dbReference type="EMBL" id="MBB4695115.1"/>
    </source>
</evidence>
<evidence type="ECO:0000259" key="3">
    <source>
        <dbReference type="Pfam" id="PF00156"/>
    </source>
</evidence>
<dbReference type="RefSeq" id="WP_184953511.1">
    <property type="nucleotide sequence ID" value="NZ_BOMC01000073.1"/>
</dbReference>
<keyword evidence="4" id="KW-0808">Transferase</keyword>
<sequence length="262" mass="26996">MAGLLGDLADLVLPAPCAGCEAERVPLSFGVCASCAVRLEALRPFRTVPDPPPPGLPRCVAVGAYGSALRGVLLNYKEKGRHRLAGPLGALLATAVAAIAPRGAPVILVPVPSTAAAARERHGDHMRRLAAHAVRRLRAAGWDADVSPQLEALPRPDSTSLSVAGRRAAAEDSLRIRRARIGVLRRAAPRKGTLVVVDDIVTTGATLAAATGRLEEAKMQVAGAAVLAATELRRSTAVGFGGLPPGGTEKVERRGSGIPNEG</sequence>
<proteinExistence type="inferred from homology"/>
<feature type="domain" description="Phosphoribosyltransferase" evidence="3">
    <location>
        <begin position="187"/>
        <end position="229"/>
    </location>
</feature>
<accession>A0A7W7CUV1</accession>
<dbReference type="PANTHER" id="PTHR47505">
    <property type="entry name" value="DNA UTILIZATION PROTEIN YHGH"/>
    <property type="match status" value="1"/>
</dbReference>
<comment type="caution">
    <text evidence="4">The sequence shown here is derived from an EMBL/GenBank/DDBJ whole genome shotgun (WGS) entry which is preliminary data.</text>
</comment>
<evidence type="ECO:0000313" key="5">
    <source>
        <dbReference type="Proteomes" id="UP000542742"/>
    </source>
</evidence>
<comment type="similarity">
    <text evidence="1">Belongs to the ComF/GntX family.</text>
</comment>
<dbReference type="Proteomes" id="UP000542742">
    <property type="component" value="Unassembled WGS sequence"/>
</dbReference>
<evidence type="ECO:0000256" key="1">
    <source>
        <dbReference type="ARBA" id="ARBA00008007"/>
    </source>
</evidence>
<dbReference type="Gene3D" id="3.40.50.2020">
    <property type="match status" value="1"/>
</dbReference>
<dbReference type="GO" id="GO:0016757">
    <property type="term" value="F:glycosyltransferase activity"/>
    <property type="evidence" value="ECO:0007669"/>
    <property type="project" value="UniProtKB-KW"/>
</dbReference>
<dbReference type="InterPro" id="IPR029057">
    <property type="entry name" value="PRTase-like"/>
</dbReference>
<dbReference type="PANTHER" id="PTHR47505:SF1">
    <property type="entry name" value="DNA UTILIZATION PROTEIN YHGH"/>
    <property type="match status" value="1"/>
</dbReference>
<name>A0A7W7CUV1_9ACTN</name>
<reference evidence="4 5" key="1">
    <citation type="submission" date="2020-08" db="EMBL/GenBank/DDBJ databases">
        <title>Sequencing the genomes of 1000 actinobacteria strains.</title>
        <authorList>
            <person name="Klenk H.-P."/>
        </authorList>
    </citation>
    <scope>NUCLEOTIDE SEQUENCE [LARGE SCALE GENOMIC DNA]</scope>
    <source>
        <strain evidence="4 5">DSM 45518</strain>
    </source>
</reference>
<dbReference type="AlphaFoldDB" id="A0A7W7CUV1"/>
<keyword evidence="4" id="KW-0328">Glycosyltransferase</keyword>
<dbReference type="InterPro" id="IPR000836">
    <property type="entry name" value="PRTase_dom"/>
</dbReference>
<protein>
    <submittedName>
        <fullName evidence="4">Putative amidophosphoribosyltransferase</fullName>
    </submittedName>
</protein>